<evidence type="ECO:0000313" key="2">
    <source>
        <dbReference type="WBParaSite" id="nRc.2.0.1.t14225-RA"/>
    </source>
</evidence>
<name>A0A915IK79_ROMCU</name>
<protein>
    <submittedName>
        <fullName evidence="2">Uncharacterized protein</fullName>
    </submittedName>
</protein>
<reference evidence="2" key="1">
    <citation type="submission" date="2022-11" db="UniProtKB">
        <authorList>
            <consortium name="WormBaseParasite"/>
        </authorList>
    </citation>
    <scope>IDENTIFICATION</scope>
</reference>
<sequence>MKKKRILIAILKIQSTICSLNFSMANLDPLIHFLTAYASLCIFSPEQLVVSCQNKHTNPATCSLLYAEDDFAAFLAGNQMLLNITIPPFRIGLLKGLYDIVIDVHQYHHYCTDHIDQQCVCEHAIPFPNTAGSDNAFLSQG</sequence>
<dbReference type="AlphaFoldDB" id="A0A915IK79"/>
<organism evidence="1 2">
    <name type="scientific">Romanomermis culicivorax</name>
    <name type="common">Nematode worm</name>
    <dbReference type="NCBI Taxonomy" id="13658"/>
    <lineage>
        <taxon>Eukaryota</taxon>
        <taxon>Metazoa</taxon>
        <taxon>Ecdysozoa</taxon>
        <taxon>Nematoda</taxon>
        <taxon>Enoplea</taxon>
        <taxon>Dorylaimia</taxon>
        <taxon>Mermithida</taxon>
        <taxon>Mermithoidea</taxon>
        <taxon>Mermithidae</taxon>
        <taxon>Romanomermis</taxon>
    </lineage>
</organism>
<accession>A0A915IK79</accession>
<dbReference type="WBParaSite" id="nRc.2.0.1.t14225-RA">
    <property type="protein sequence ID" value="nRc.2.0.1.t14225-RA"/>
    <property type="gene ID" value="nRc.2.0.1.g14225"/>
</dbReference>
<evidence type="ECO:0000313" key="1">
    <source>
        <dbReference type="Proteomes" id="UP000887565"/>
    </source>
</evidence>
<proteinExistence type="predicted"/>
<keyword evidence="1" id="KW-1185">Reference proteome</keyword>
<dbReference type="Proteomes" id="UP000887565">
    <property type="component" value="Unplaced"/>
</dbReference>